<feature type="domain" description="ABC transporter" evidence="11">
    <location>
        <begin position="5"/>
        <end position="243"/>
    </location>
</feature>
<evidence type="ECO:0000256" key="3">
    <source>
        <dbReference type="ARBA" id="ARBA00022448"/>
    </source>
</evidence>
<keyword evidence="6 10" id="KW-0067">ATP-binding</keyword>
<organism evidence="12 13">
    <name type="scientific">Lentihominibacter faecis</name>
    <dbReference type="NCBI Taxonomy" id="2764712"/>
    <lineage>
        <taxon>Bacteria</taxon>
        <taxon>Bacillati</taxon>
        <taxon>Bacillota</taxon>
        <taxon>Clostridia</taxon>
        <taxon>Peptostreptococcales</taxon>
        <taxon>Anaerovoracaceae</taxon>
        <taxon>Lentihominibacter</taxon>
    </lineage>
</organism>
<dbReference type="InterPro" id="IPR003593">
    <property type="entry name" value="AAA+_ATPase"/>
</dbReference>
<keyword evidence="3 10" id="KW-0813">Transport</keyword>
<dbReference type="GO" id="GO:0042626">
    <property type="term" value="F:ATPase-coupled transmembrane transporter activity"/>
    <property type="evidence" value="ECO:0007669"/>
    <property type="project" value="TreeGrafter"/>
</dbReference>
<dbReference type="EMBL" id="JACRWC010000079">
    <property type="protein sequence ID" value="MBC5999615.1"/>
    <property type="molecule type" value="Genomic_DNA"/>
</dbReference>
<dbReference type="InterPro" id="IPR015856">
    <property type="entry name" value="ABC_transpr_CbiO/EcfA_su"/>
</dbReference>
<keyword evidence="13" id="KW-1185">Reference proteome</keyword>
<dbReference type="InterPro" id="IPR005876">
    <property type="entry name" value="Co_trans_ATP-bd"/>
</dbReference>
<dbReference type="Pfam" id="PF00005">
    <property type="entry name" value="ABC_tran"/>
    <property type="match status" value="1"/>
</dbReference>
<evidence type="ECO:0000256" key="5">
    <source>
        <dbReference type="ARBA" id="ARBA00022741"/>
    </source>
</evidence>
<keyword evidence="5 10" id="KW-0547">Nucleotide-binding</keyword>
<evidence type="ECO:0000256" key="8">
    <source>
        <dbReference type="ARBA" id="ARBA00023136"/>
    </source>
</evidence>
<evidence type="ECO:0000256" key="10">
    <source>
        <dbReference type="RuleBase" id="RU364103"/>
    </source>
</evidence>
<dbReference type="FunFam" id="3.40.50.300:FF:000224">
    <property type="entry name" value="Energy-coupling factor transporter ATP-binding protein EcfA"/>
    <property type="match status" value="1"/>
</dbReference>
<dbReference type="PANTHER" id="PTHR43553">
    <property type="entry name" value="HEAVY METAL TRANSPORTER"/>
    <property type="match status" value="1"/>
</dbReference>
<dbReference type="GO" id="GO:0016887">
    <property type="term" value="F:ATP hydrolysis activity"/>
    <property type="evidence" value="ECO:0007669"/>
    <property type="project" value="InterPro"/>
</dbReference>
<evidence type="ECO:0000256" key="4">
    <source>
        <dbReference type="ARBA" id="ARBA00022475"/>
    </source>
</evidence>
<dbReference type="GO" id="GO:0043190">
    <property type="term" value="C:ATP-binding cassette (ABC) transporter complex"/>
    <property type="evidence" value="ECO:0007669"/>
    <property type="project" value="TreeGrafter"/>
</dbReference>
<dbReference type="InterPro" id="IPR030947">
    <property type="entry name" value="EcfA_1"/>
</dbReference>
<evidence type="ECO:0000256" key="9">
    <source>
        <dbReference type="ARBA" id="ARBA00025157"/>
    </source>
</evidence>
<protein>
    <recommendedName>
        <fullName evidence="10">ABC transporter ATP-binding protein</fullName>
    </recommendedName>
</protein>
<comment type="similarity">
    <text evidence="2 10">Belongs to the ABC transporter superfamily.</text>
</comment>
<dbReference type="InterPro" id="IPR027417">
    <property type="entry name" value="P-loop_NTPase"/>
</dbReference>
<proteinExistence type="inferred from homology"/>
<dbReference type="RefSeq" id="WP_177264434.1">
    <property type="nucleotide sequence ID" value="NZ_JACRWC010000079.1"/>
</dbReference>
<dbReference type="NCBIfam" id="TIGR04520">
    <property type="entry name" value="ECF_ATPase_1"/>
    <property type="match status" value="1"/>
</dbReference>
<evidence type="ECO:0000313" key="13">
    <source>
        <dbReference type="Proteomes" id="UP000644115"/>
    </source>
</evidence>
<name>A0A923NG99_9FIRM</name>
<keyword evidence="8 10" id="KW-0472">Membrane</keyword>
<dbReference type="Proteomes" id="UP000644115">
    <property type="component" value="Unassembled WGS sequence"/>
</dbReference>
<comment type="caution">
    <text evidence="12">The sequence shown here is derived from an EMBL/GenBank/DDBJ whole genome shotgun (WGS) entry which is preliminary data.</text>
</comment>
<comment type="subcellular location">
    <subcellularLocation>
        <location evidence="1 10">Cell membrane</location>
        <topology evidence="1 10">Peripheral membrane protein</topology>
    </subcellularLocation>
</comment>
<comment type="function">
    <text evidence="9">Probably part of an ABC transporter complex. Responsible for energy coupling to the transport system.</text>
</comment>
<evidence type="ECO:0000256" key="2">
    <source>
        <dbReference type="ARBA" id="ARBA00005417"/>
    </source>
</evidence>
<dbReference type="PANTHER" id="PTHR43553:SF24">
    <property type="entry name" value="ENERGY-COUPLING FACTOR TRANSPORTER ATP-BINDING PROTEIN ECFA1"/>
    <property type="match status" value="1"/>
</dbReference>
<dbReference type="NCBIfam" id="TIGR01166">
    <property type="entry name" value="cbiO"/>
    <property type="match status" value="1"/>
</dbReference>
<dbReference type="SMART" id="SM00382">
    <property type="entry name" value="AAA"/>
    <property type="match status" value="1"/>
</dbReference>
<evidence type="ECO:0000256" key="7">
    <source>
        <dbReference type="ARBA" id="ARBA00022967"/>
    </source>
</evidence>
<evidence type="ECO:0000256" key="6">
    <source>
        <dbReference type="ARBA" id="ARBA00022840"/>
    </source>
</evidence>
<dbReference type="Gene3D" id="3.40.50.300">
    <property type="entry name" value="P-loop containing nucleotide triphosphate hydrolases"/>
    <property type="match status" value="1"/>
</dbReference>
<dbReference type="InterPro" id="IPR050095">
    <property type="entry name" value="ECF_ABC_transporter_ATP-bd"/>
</dbReference>
<evidence type="ECO:0000259" key="11">
    <source>
        <dbReference type="PROSITE" id="PS50893"/>
    </source>
</evidence>
<comment type="function">
    <text evidence="10">Part of an ABC transporter complex. Responsible for energy coupling to the transport system.</text>
</comment>
<keyword evidence="7" id="KW-1278">Translocase</keyword>
<dbReference type="PROSITE" id="PS00211">
    <property type="entry name" value="ABC_TRANSPORTER_1"/>
    <property type="match status" value="1"/>
</dbReference>
<dbReference type="InterPro" id="IPR017871">
    <property type="entry name" value="ABC_transporter-like_CS"/>
</dbReference>
<dbReference type="CDD" id="cd03225">
    <property type="entry name" value="ABC_cobalt_CbiO_domain1"/>
    <property type="match status" value="1"/>
</dbReference>
<sequence>MTDFIKVENLVFDYIKSEDESTFRAIDDVSFTVEKGSFTAIIGQNGSGKSTLAKNINGLLVPTAGKIYVDGLDSADPENIWEVRQRVAMVFQNPDNQIVSSVVEDDVAFGPENLGVDPKEIRKRVDEALKSVEMYEFRRKAPHLLSGGQKQRIAIAGAVAMEPECIVFDEPTAMLDPRGRREVMNVIHRLNEKGITALLITHFMEEAAQADKVIVLDQGEVKMIGTPLEIFRRAEELKALSLGVPPAVDLADRLRQRGIEVPQDLLEVEDIVRYLCQLK</sequence>
<accession>A0A923NG99</accession>
<dbReference type="InterPro" id="IPR003439">
    <property type="entry name" value="ABC_transporter-like_ATP-bd"/>
</dbReference>
<dbReference type="GO" id="GO:0006824">
    <property type="term" value="P:cobalt ion transport"/>
    <property type="evidence" value="ECO:0007669"/>
    <property type="project" value="InterPro"/>
</dbReference>
<dbReference type="GO" id="GO:0005524">
    <property type="term" value="F:ATP binding"/>
    <property type="evidence" value="ECO:0007669"/>
    <property type="project" value="UniProtKB-UniRule"/>
</dbReference>
<gene>
    <name evidence="12" type="ORF">H8876_06345</name>
</gene>
<evidence type="ECO:0000313" key="12">
    <source>
        <dbReference type="EMBL" id="MBC5999615.1"/>
    </source>
</evidence>
<dbReference type="NCBIfam" id="NF010167">
    <property type="entry name" value="PRK13648.1"/>
    <property type="match status" value="1"/>
</dbReference>
<dbReference type="PROSITE" id="PS50893">
    <property type="entry name" value="ABC_TRANSPORTER_2"/>
    <property type="match status" value="1"/>
</dbReference>
<dbReference type="SUPFAM" id="SSF52540">
    <property type="entry name" value="P-loop containing nucleoside triphosphate hydrolases"/>
    <property type="match status" value="1"/>
</dbReference>
<dbReference type="AlphaFoldDB" id="A0A923NG99"/>
<keyword evidence="4 10" id="KW-1003">Cell membrane</keyword>
<evidence type="ECO:0000256" key="1">
    <source>
        <dbReference type="ARBA" id="ARBA00004202"/>
    </source>
</evidence>
<reference evidence="12" key="1">
    <citation type="submission" date="2020-08" db="EMBL/GenBank/DDBJ databases">
        <authorList>
            <person name="Liu C."/>
            <person name="Sun Q."/>
        </authorList>
    </citation>
    <scope>NUCLEOTIDE SEQUENCE</scope>
    <source>
        <strain evidence="12">BX16</strain>
    </source>
</reference>